<keyword evidence="3" id="KW-1185">Reference proteome</keyword>
<evidence type="ECO:0000313" key="3">
    <source>
        <dbReference type="Proteomes" id="UP000298663"/>
    </source>
</evidence>
<reference evidence="2 3" key="1">
    <citation type="journal article" date="2015" name="Genome Biol.">
        <title>Comparative genomics of Steinernema reveals deeply conserved gene regulatory networks.</title>
        <authorList>
            <person name="Dillman A.R."/>
            <person name="Macchietto M."/>
            <person name="Porter C.F."/>
            <person name="Rogers A."/>
            <person name="Williams B."/>
            <person name="Antoshechkin I."/>
            <person name="Lee M.M."/>
            <person name="Goodwin Z."/>
            <person name="Lu X."/>
            <person name="Lewis E.E."/>
            <person name="Goodrich-Blair H."/>
            <person name="Stock S.P."/>
            <person name="Adams B.J."/>
            <person name="Sternberg P.W."/>
            <person name="Mortazavi A."/>
        </authorList>
    </citation>
    <scope>NUCLEOTIDE SEQUENCE [LARGE SCALE GENOMIC DNA]</scope>
    <source>
        <strain evidence="2 3">ALL</strain>
    </source>
</reference>
<gene>
    <name evidence="2" type="ORF">L596_008617</name>
</gene>
<name>A0A4U5PDU9_STECR</name>
<evidence type="ECO:0000313" key="2">
    <source>
        <dbReference type="EMBL" id="TKR94321.1"/>
    </source>
</evidence>
<comment type="caution">
    <text evidence="2">The sequence shown here is derived from an EMBL/GenBank/DDBJ whole genome shotgun (WGS) entry which is preliminary data.</text>
</comment>
<evidence type="ECO:0000256" key="1">
    <source>
        <dbReference type="SAM" id="MobiDB-lite"/>
    </source>
</evidence>
<dbReference type="Proteomes" id="UP000298663">
    <property type="component" value="Unassembled WGS sequence"/>
</dbReference>
<dbReference type="AlphaFoldDB" id="A0A4U5PDU9"/>
<organism evidence="2 3">
    <name type="scientific">Steinernema carpocapsae</name>
    <name type="common">Entomopathogenic nematode</name>
    <dbReference type="NCBI Taxonomy" id="34508"/>
    <lineage>
        <taxon>Eukaryota</taxon>
        <taxon>Metazoa</taxon>
        <taxon>Ecdysozoa</taxon>
        <taxon>Nematoda</taxon>
        <taxon>Chromadorea</taxon>
        <taxon>Rhabditida</taxon>
        <taxon>Tylenchina</taxon>
        <taxon>Panagrolaimomorpha</taxon>
        <taxon>Strongyloidoidea</taxon>
        <taxon>Steinernematidae</taxon>
        <taxon>Steinernema</taxon>
    </lineage>
</organism>
<proteinExistence type="predicted"/>
<feature type="region of interest" description="Disordered" evidence="1">
    <location>
        <begin position="14"/>
        <end position="43"/>
    </location>
</feature>
<reference evidence="2 3" key="2">
    <citation type="journal article" date="2019" name="G3 (Bethesda)">
        <title>Hybrid Assembly of the Genome of the Entomopathogenic Nematode Steinernema carpocapsae Identifies the X-Chromosome.</title>
        <authorList>
            <person name="Serra L."/>
            <person name="Macchietto M."/>
            <person name="Macias-Munoz A."/>
            <person name="McGill C.J."/>
            <person name="Rodriguez I.M."/>
            <person name="Rodriguez B."/>
            <person name="Murad R."/>
            <person name="Mortazavi A."/>
        </authorList>
    </citation>
    <scope>NUCLEOTIDE SEQUENCE [LARGE SCALE GENOMIC DNA]</scope>
    <source>
        <strain evidence="2 3">ALL</strain>
    </source>
</reference>
<protein>
    <submittedName>
        <fullName evidence="2">Uncharacterized protein</fullName>
    </submittedName>
</protein>
<feature type="compositionally biased region" description="Polar residues" evidence="1">
    <location>
        <begin position="21"/>
        <end position="30"/>
    </location>
</feature>
<sequence length="94" mass="10367">MVLNKCRREYRVLQKKDWPDSSGSPLTGQTEEPHSGGARGGRPVGFTLFVSKTDRSFLATELEMTPLRLASEQRPGVSGQSFFNYPVCGTSSKN</sequence>
<accession>A0A4U5PDU9</accession>
<dbReference type="EMBL" id="AZBU02000002">
    <property type="protein sequence ID" value="TKR94321.1"/>
    <property type="molecule type" value="Genomic_DNA"/>
</dbReference>